<accession>A0ABR9WPF5</accession>
<comment type="caution">
    <text evidence="2">The sequence shown here is derived from an EMBL/GenBank/DDBJ whole genome shotgun (WGS) entry which is preliminary data.</text>
</comment>
<evidence type="ECO:0000313" key="3">
    <source>
        <dbReference type="Proteomes" id="UP000634134"/>
    </source>
</evidence>
<dbReference type="NCBIfam" id="TIGR04183">
    <property type="entry name" value="Por_Secre_tail"/>
    <property type="match status" value="1"/>
</dbReference>
<reference evidence="3" key="1">
    <citation type="submission" date="2023-07" db="EMBL/GenBank/DDBJ databases">
        <title>Dyadobacter sp. nov 'subterranea' isolated from contaminted grondwater.</title>
        <authorList>
            <person name="Szabo I."/>
            <person name="Al-Omari J."/>
            <person name="Szerdahelyi S.G."/>
            <person name="Rado J."/>
        </authorList>
    </citation>
    <scope>NUCLEOTIDE SEQUENCE [LARGE SCALE GENOMIC DNA]</scope>
    <source>
        <strain evidence="3">UP-52</strain>
    </source>
</reference>
<evidence type="ECO:0000259" key="1">
    <source>
        <dbReference type="Pfam" id="PF18962"/>
    </source>
</evidence>
<sequence length="145" mass="16411">MNFHKVGYVAGNSTTLLKSSYEFSDTGIKSEQTFYYRLKQIDLDGSYEYSRIIAVKSDSGDEKLFVYPNPTTGTFEIKSLELKNPEIRLYNHLGKEVPIKISKSENMDSYQIIIKGNPTPGIFELKINDTNGDSKPRSVKVSVIE</sequence>
<name>A0ABR9WPF5_9BACT</name>
<keyword evidence="3" id="KW-1185">Reference proteome</keyword>
<organism evidence="2 3">
    <name type="scientific">Dyadobacter subterraneus</name>
    <dbReference type="NCBI Taxonomy" id="2773304"/>
    <lineage>
        <taxon>Bacteria</taxon>
        <taxon>Pseudomonadati</taxon>
        <taxon>Bacteroidota</taxon>
        <taxon>Cytophagia</taxon>
        <taxon>Cytophagales</taxon>
        <taxon>Spirosomataceae</taxon>
        <taxon>Dyadobacter</taxon>
    </lineage>
</organism>
<dbReference type="Proteomes" id="UP000634134">
    <property type="component" value="Unassembled WGS sequence"/>
</dbReference>
<dbReference type="EMBL" id="JACYGY010000002">
    <property type="protein sequence ID" value="MBE9466221.1"/>
    <property type="molecule type" value="Genomic_DNA"/>
</dbReference>
<protein>
    <submittedName>
        <fullName evidence="2">T9SS type A sorting domain-containing protein</fullName>
    </submittedName>
</protein>
<gene>
    <name evidence="2" type="ORF">IEE83_30505</name>
</gene>
<dbReference type="InterPro" id="IPR026444">
    <property type="entry name" value="Secre_tail"/>
</dbReference>
<proteinExistence type="predicted"/>
<evidence type="ECO:0000313" key="2">
    <source>
        <dbReference type="EMBL" id="MBE9466221.1"/>
    </source>
</evidence>
<feature type="domain" description="Secretion system C-terminal sorting" evidence="1">
    <location>
        <begin position="66"/>
        <end position="134"/>
    </location>
</feature>
<dbReference type="Pfam" id="PF18962">
    <property type="entry name" value="Por_Secre_tail"/>
    <property type="match status" value="1"/>
</dbReference>